<evidence type="ECO:0000313" key="11">
    <source>
        <dbReference type="WBParaSite" id="SMUV_0000974201-mRNA-1"/>
    </source>
</evidence>
<evidence type="ECO:0000256" key="4">
    <source>
        <dbReference type="ARBA" id="ARBA00022574"/>
    </source>
</evidence>
<evidence type="ECO:0000256" key="3">
    <source>
        <dbReference type="ARBA" id="ARBA00022552"/>
    </source>
</evidence>
<evidence type="ECO:0000256" key="5">
    <source>
        <dbReference type="ARBA" id="ARBA00022737"/>
    </source>
</evidence>
<evidence type="ECO:0000313" key="10">
    <source>
        <dbReference type="Proteomes" id="UP000046393"/>
    </source>
</evidence>
<dbReference type="SUPFAM" id="SSF50978">
    <property type="entry name" value="WD40 repeat-like"/>
    <property type="match status" value="1"/>
</dbReference>
<protein>
    <submittedName>
        <fullName evidence="11">WD_REPEATS_REGION domain-containing protein</fullName>
    </submittedName>
</protein>
<dbReference type="PROSITE" id="PS50082">
    <property type="entry name" value="WD_REPEATS_2"/>
    <property type="match status" value="1"/>
</dbReference>
<dbReference type="PANTHER" id="PTHR17605">
    <property type="entry name" value="RIBOSOME BIOGENESIS PROTEIN BOP1 BLOCK OF PROLIFERATION 1 PROTEIN"/>
    <property type="match status" value="1"/>
</dbReference>
<keyword evidence="2" id="KW-0690">Ribosome biogenesis</keyword>
<keyword evidence="10" id="KW-1185">Reference proteome</keyword>
<dbReference type="SMART" id="SM00320">
    <property type="entry name" value="WD40"/>
    <property type="match status" value="7"/>
</dbReference>
<dbReference type="GO" id="GO:0043021">
    <property type="term" value="F:ribonucleoprotein complex binding"/>
    <property type="evidence" value="ECO:0007669"/>
    <property type="project" value="TreeGrafter"/>
</dbReference>
<keyword evidence="6" id="KW-0539">Nucleus</keyword>
<evidence type="ECO:0000256" key="2">
    <source>
        <dbReference type="ARBA" id="ARBA00022517"/>
    </source>
</evidence>
<keyword evidence="3" id="KW-0698">rRNA processing</keyword>
<dbReference type="InterPro" id="IPR001680">
    <property type="entry name" value="WD40_rpt"/>
</dbReference>
<dbReference type="InterPro" id="IPR028598">
    <property type="entry name" value="BOP1/Erb1"/>
</dbReference>
<evidence type="ECO:0000256" key="6">
    <source>
        <dbReference type="ARBA" id="ARBA00023242"/>
    </source>
</evidence>
<dbReference type="Pfam" id="PF08145">
    <property type="entry name" value="BOP1NT"/>
    <property type="match status" value="1"/>
</dbReference>
<dbReference type="Gene3D" id="2.130.10.10">
    <property type="entry name" value="YVTN repeat-like/Quinoprotein amine dehydrogenase"/>
    <property type="match status" value="1"/>
</dbReference>
<accession>A0A0N5AXR2</accession>
<dbReference type="Pfam" id="PF00400">
    <property type="entry name" value="WD40"/>
    <property type="match status" value="2"/>
</dbReference>
<feature type="repeat" description="WD" evidence="7">
    <location>
        <begin position="314"/>
        <end position="356"/>
    </location>
</feature>
<dbReference type="AlphaFoldDB" id="A0A0N5AXR2"/>
<dbReference type="SMART" id="SM01035">
    <property type="entry name" value="BOP1NT"/>
    <property type="match status" value="1"/>
</dbReference>
<proteinExistence type="predicted"/>
<dbReference type="Proteomes" id="UP000046393">
    <property type="component" value="Unplaced"/>
</dbReference>
<keyword evidence="4 7" id="KW-0853">WD repeat</keyword>
<evidence type="ECO:0000256" key="1">
    <source>
        <dbReference type="ARBA" id="ARBA00004604"/>
    </source>
</evidence>
<dbReference type="InterPro" id="IPR015943">
    <property type="entry name" value="WD40/YVTN_repeat-like_dom_sf"/>
</dbReference>
<evidence type="ECO:0000256" key="7">
    <source>
        <dbReference type="PROSITE-ProRule" id="PRU00221"/>
    </source>
</evidence>
<reference evidence="11" key="1">
    <citation type="submission" date="2017-02" db="UniProtKB">
        <authorList>
            <consortium name="WormBaseParasite"/>
        </authorList>
    </citation>
    <scope>IDENTIFICATION</scope>
</reference>
<dbReference type="PANTHER" id="PTHR17605:SF0">
    <property type="entry name" value="RIBOSOME BIOGENESIS PROTEIN BOP1"/>
    <property type="match status" value="1"/>
</dbReference>
<dbReference type="InterPro" id="IPR036322">
    <property type="entry name" value="WD40_repeat_dom_sf"/>
</dbReference>
<dbReference type="PROSITE" id="PS50294">
    <property type="entry name" value="WD_REPEATS_REGION"/>
    <property type="match status" value="1"/>
</dbReference>
<dbReference type="GO" id="GO:0000463">
    <property type="term" value="P:maturation of LSU-rRNA from tricistronic rRNA transcript (SSU-rRNA, 5.8S rRNA, LSU-rRNA)"/>
    <property type="evidence" value="ECO:0007669"/>
    <property type="project" value="TreeGrafter"/>
</dbReference>
<evidence type="ECO:0000259" key="9">
    <source>
        <dbReference type="SMART" id="SM01035"/>
    </source>
</evidence>
<name>A0A0N5AXR2_9BILA</name>
<comment type="subcellular location">
    <subcellularLocation>
        <location evidence="1">Nucleus</location>
        <location evidence="1">Nucleolus</location>
    </subcellularLocation>
</comment>
<keyword evidence="5" id="KW-0677">Repeat</keyword>
<dbReference type="GO" id="GO:0070545">
    <property type="term" value="C:PeBoW complex"/>
    <property type="evidence" value="ECO:0007669"/>
    <property type="project" value="TreeGrafter"/>
</dbReference>
<organism evidence="10 11">
    <name type="scientific">Syphacia muris</name>
    <dbReference type="NCBI Taxonomy" id="451379"/>
    <lineage>
        <taxon>Eukaryota</taxon>
        <taxon>Metazoa</taxon>
        <taxon>Ecdysozoa</taxon>
        <taxon>Nematoda</taxon>
        <taxon>Chromadorea</taxon>
        <taxon>Rhabditida</taxon>
        <taxon>Spirurina</taxon>
        <taxon>Oxyuridomorpha</taxon>
        <taxon>Oxyuroidea</taxon>
        <taxon>Oxyuridae</taxon>
        <taxon>Syphacia</taxon>
    </lineage>
</organism>
<dbReference type="InterPro" id="IPR012953">
    <property type="entry name" value="BOP1_N_dom"/>
</dbReference>
<feature type="region of interest" description="Disordered" evidence="8">
    <location>
        <begin position="1"/>
        <end position="35"/>
    </location>
</feature>
<dbReference type="STRING" id="451379.A0A0N5AXR2"/>
<feature type="domain" description="BOP1 N-terminal" evidence="9">
    <location>
        <begin position="48"/>
        <end position="307"/>
    </location>
</feature>
<sequence length="650" mass="74176">MAKRKADEGPSVAKSATETNHERQIDDYDSSDEEGVRNTVGNIPLSWYADCVHIGYDRDGQRIMKKPKKDEMDLFLEKVDDPDYWVKVFDRNTGDFIKLSDEQIDQLTAISSFRYPLGYNPYEPFYDLYSSEVEIHPMSNGMRSKSSFLPSRSEARIVSKMVHSIKMGWMNQPAKEKKKVIFDPWAEETEVELSKSERARLRMHFAAPKVDLPGHAESYNPPAEYLFTDEELKKYNDTDPEDRRMNFIPQKYSCYRKVPAYDKFYNDRYERCLDLYLAPRKQKMKLNVELSQLLPELPKKEDLRPFPTTLAFYMRGHSGQVRSLSFEPSCGELLASGGEDCTLRLWSVSSGHCVKVTKFDSSITCVAYSPVKNRTIIALTLESKQLILLNAGCGDNDAVRGTEKFLRGLDVNKSSDESVLKWNRVPKVEDQILINLPHMSKQVVWHANGNYLASCSQEKGPSAIFIHYLPTCKTQTPFARIKGTVTCVLFHPTLPQFFVATRRYVRVYDLKKCTLLKKVMTASHWVSCITTDGYGNNIFLGGLDRVFSWIDLDFSLKPWRSYRHHHGAVRAIARHARYPLLATVSDDGAAIVYYARVSTDFEVDNQLVPVKKLFGHSSKGNLGVLCTVFHPTQPWLVTAGADGLIALFSY</sequence>
<evidence type="ECO:0000256" key="8">
    <source>
        <dbReference type="SAM" id="MobiDB-lite"/>
    </source>
</evidence>
<dbReference type="GO" id="GO:0030687">
    <property type="term" value="C:preribosome, large subunit precursor"/>
    <property type="evidence" value="ECO:0007669"/>
    <property type="project" value="TreeGrafter"/>
</dbReference>
<dbReference type="WBParaSite" id="SMUV_0000974201-mRNA-1">
    <property type="protein sequence ID" value="SMUV_0000974201-mRNA-1"/>
    <property type="gene ID" value="SMUV_0000974201"/>
</dbReference>